<proteinExistence type="predicted"/>
<evidence type="ECO:0000313" key="2">
    <source>
        <dbReference type="Proteomes" id="UP001226867"/>
    </source>
</evidence>
<organism evidence="1 2">
    <name type="scientific">Variovorax ginsengisoli</name>
    <dbReference type="NCBI Taxonomy" id="363844"/>
    <lineage>
        <taxon>Bacteria</taxon>
        <taxon>Pseudomonadati</taxon>
        <taxon>Pseudomonadota</taxon>
        <taxon>Betaproteobacteria</taxon>
        <taxon>Burkholderiales</taxon>
        <taxon>Comamonadaceae</taxon>
        <taxon>Variovorax</taxon>
    </lineage>
</organism>
<dbReference type="RefSeq" id="WP_307689269.1">
    <property type="nucleotide sequence ID" value="NZ_JAUSRO010000005.1"/>
</dbReference>
<dbReference type="Proteomes" id="UP001226867">
    <property type="component" value="Unassembled WGS sequence"/>
</dbReference>
<dbReference type="EMBL" id="JAUSRO010000005">
    <property type="protein sequence ID" value="MDP9899444.1"/>
    <property type="molecule type" value="Genomic_DNA"/>
</dbReference>
<protein>
    <submittedName>
        <fullName evidence="1">Uncharacterized protein</fullName>
    </submittedName>
</protein>
<reference evidence="1 2" key="1">
    <citation type="submission" date="2023-07" db="EMBL/GenBank/DDBJ databases">
        <title>Sorghum-associated microbial communities from plants grown in Nebraska, USA.</title>
        <authorList>
            <person name="Schachtman D."/>
        </authorList>
    </citation>
    <scope>NUCLEOTIDE SEQUENCE [LARGE SCALE GENOMIC DNA]</scope>
    <source>
        <strain evidence="1 2">DS1607</strain>
    </source>
</reference>
<gene>
    <name evidence="1" type="ORF">J2W36_001695</name>
</gene>
<accession>A0ABT9S510</accession>
<keyword evidence="2" id="KW-1185">Reference proteome</keyword>
<evidence type="ECO:0000313" key="1">
    <source>
        <dbReference type="EMBL" id="MDP9899444.1"/>
    </source>
</evidence>
<name>A0ABT9S510_9BURK</name>
<comment type="caution">
    <text evidence="1">The sequence shown here is derived from an EMBL/GenBank/DDBJ whole genome shotgun (WGS) entry which is preliminary data.</text>
</comment>
<sequence length="108" mass="12050">MPNLTLFIAAQKMPPARTRDALTTQCAALCIEILQAAPENVHIVYVCVDEGRGHPAFAELKYRLEPFRTQGVMASFMERLDETIRNCTALTARIRCFGYAASTIHALH</sequence>